<keyword evidence="2 5" id="KW-0812">Transmembrane</keyword>
<dbReference type="AlphaFoldDB" id="A0A426XBR9"/>
<dbReference type="EMBL" id="AMZH03022878">
    <property type="protein sequence ID" value="RRT36941.1"/>
    <property type="molecule type" value="Genomic_DNA"/>
</dbReference>
<comment type="subcellular location">
    <subcellularLocation>
        <location evidence="1">Membrane</location>
        <topology evidence="1">Multi-pass membrane protein</topology>
    </subcellularLocation>
</comment>
<accession>A0A426XBR9</accession>
<evidence type="ECO:0000313" key="8">
    <source>
        <dbReference type="Proteomes" id="UP000287651"/>
    </source>
</evidence>
<feature type="transmembrane region" description="Helical" evidence="5">
    <location>
        <begin position="242"/>
        <end position="264"/>
    </location>
</feature>
<proteinExistence type="predicted"/>
<dbReference type="GO" id="GO:0016020">
    <property type="term" value="C:membrane"/>
    <property type="evidence" value="ECO:0007669"/>
    <property type="project" value="UniProtKB-SubCell"/>
</dbReference>
<dbReference type="Proteomes" id="UP000287651">
    <property type="component" value="Unassembled WGS sequence"/>
</dbReference>
<dbReference type="GO" id="GO:0055085">
    <property type="term" value="P:transmembrane transport"/>
    <property type="evidence" value="ECO:0007669"/>
    <property type="project" value="InterPro"/>
</dbReference>
<name>A0A426XBR9_ENSVE</name>
<evidence type="ECO:0000256" key="1">
    <source>
        <dbReference type="ARBA" id="ARBA00004141"/>
    </source>
</evidence>
<keyword evidence="4 5" id="KW-0472">Membrane</keyword>
<comment type="caution">
    <text evidence="7">The sequence shown here is derived from an EMBL/GenBank/DDBJ whole genome shotgun (WGS) entry which is preliminary data.</text>
</comment>
<evidence type="ECO:0000256" key="2">
    <source>
        <dbReference type="ARBA" id="ARBA00022692"/>
    </source>
</evidence>
<evidence type="ECO:0000256" key="5">
    <source>
        <dbReference type="SAM" id="Phobius"/>
    </source>
</evidence>
<evidence type="ECO:0000259" key="6">
    <source>
        <dbReference type="Pfam" id="PF00916"/>
    </source>
</evidence>
<protein>
    <recommendedName>
        <fullName evidence="6">SLC26A/SulP transporter domain-containing protein</fullName>
    </recommendedName>
</protein>
<sequence length="323" mass="35587">MHACMYVTCCDGGGRYELRAAAGVLGAGELEGCRGRAGVHRVARDGVDAAAGGEPQRRPLPLPSAGLDRHLLRRPLPSVSRDIKVSLLCMGNSVAITENVGFMSVASIRLGFIIDFLSKATLVGFMAGSAIIVSLQQLRNLLGIVHFTKKMGVVPVMSSVFHNTNEVHLLLPLRSPSFSSSSLHVALFGCSGHGKRRRWGSASWPSCYWRGTRYDLSRSYCPACFLSTRTCTTSSGMRRPKLSWISVGAPLASVVVSTLVVFLLKAQNHGISTVSPIQIPYREAEMWPESSIMGQIIVRRYPLEHHHENWARYRDHLPRREFF</sequence>
<dbReference type="InterPro" id="IPR001902">
    <property type="entry name" value="SLC26A/SulP_fam"/>
</dbReference>
<evidence type="ECO:0000313" key="7">
    <source>
        <dbReference type="EMBL" id="RRT36941.1"/>
    </source>
</evidence>
<organism evidence="7 8">
    <name type="scientific">Ensete ventricosum</name>
    <name type="common">Abyssinian banana</name>
    <name type="synonym">Musa ensete</name>
    <dbReference type="NCBI Taxonomy" id="4639"/>
    <lineage>
        <taxon>Eukaryota</taxon>
        <taxon>Viridiplantae</taxon>
        <taxon>Streptophyta</taxon>
        <taxon>Embryophyta</taxon>
        <taxon>Tracheophyta</taxon>
        <taxon>Spermatophyta</taxon>
        <taxon>Magnoliopsida</taxon>
        <taxon>Liliopsida</taxon>
        <taxon>Zingiberales</taxon>
        <taxon>Musaceae</taxon>
        <taxon>Ensete</taxon>
    </lineage>
</organism>
<keyword evidence="3 5" id="KW-1133">Transmembrane helix</keyword>
<feature type="domain" description="SLC26A/SulP transporter" evidence="6">
    <location>
        <begin position="102"/>
        <end position="296"/>
    </location>
</feature>
<dbReference type="PANTHER" id="PTHR11814">
    <property type="entry name" value="SULFATE TRANSPORTER"/>
    <property type="match status" value="1"/>
</dbReference>
<gene>
    <name evidence="7" type="ORF">B296_00057419</name>
</gene>
<evidence type="ECO:0000256" key="4">
    <source>
        <dbReference type="ARBA" id="ARBA00023136"/>
    </source>
</evidence>
<dbReference type="Pfam" id="PF00916">
    <property type="entry name" value="Sulfate_transp"/>
    <property type="match status" value="1"/>
</dbReference>
<evidence type="ECO:0000256" key="3">
    <source>
        <dbReference type="ARBA" id="ARBA00022989"/>
    </source>
</evidence>
<dbReference type="InterPro" id="IPR011547">
    <property type="entry name" value="SLC26A/SulP_dom"/>
</dbReference>
<reference evidence="7 8" key="1">
    <citation type="journal article" date="2014" name="Agronomy (Basel)">
        <title>A Draft Genome Sequence for Ensete ventricosum, the Drought-Tolerant Tree Against Hunger.</title>
        <authorList>
            <person name="Harrison J."/>
            <person name="Moore K.A."/>
            <person name="Paszkiewicz K."/>
            <person name="Jones T."/>
            <person name="Grant M."/>
            <person name="Ambacheew D."/>
            <person name="Muzemil S."/>
            <person name="Studholme D.J."/>
        </authorList>
    </citation>
    <scope>NUCLEOTIDE SEQUENCE [LARGE SCALE GENOMIC DNA]</scope>
</reference>